<evidence type="ECO:0000259" key="12">
    <source>
        <dbReference type="PROSITE" id="PS50199"/>
    </source>
</evidence>
<dbReference type="SMART" id="SM00119">
    <property type="entry name" value="HECTc"/>
    <property type="match status" value="1"/>
</dbReference>
<dbReference type="Gene3D" id="3.30.2410.10">
    <property type="entry name" value="Hect, E3 ligase catalytic domain"/>
    <property type="match status" value="1"/>
</dbReference>
<dbReference type="InterPro" id="IPR035983">
    <property type="entry name" value="Hect_E3_ubiquitin_ligase"/>
</dbReference>
<reference evidence="15" key="1">
    <citation type="submission" date="2014-09" db="EMBL/GenBank/DDBJ databases">
        <authorList>
            <person name="Sharma Rahul"/>
            <person name="Thines Marco"/>
        </authorList>
    </citation>
    <scope>NUCLEOTIDE SEQUENCE [LARGE SCALE GENOMIC DNA]</scope>
</reference>
<dbReference type="CDD" id="cd00078">
    <property type="entry name" value="HECTc"/>
    <property type="match status" value="1"/>
</dbReference>
<dbReference type="Proteomes" id="UP000054928">
    <property type="component" value="Unassembled WGS sequence"/>
</dbReference>
<keyword evidence="11" id="KW-0472">Membrane</keyword>
<comment type="catalytic activity">
    <reaction evidence="1">
        <text>S-ubiquitinyl-[E2 ubiquitin-conjugating enzyme]-L-cysteine + [acceptor protein]-L-lysine = [E2 ubiquitin-conjugating enzyme]-L-cysteine + N(6)-ubiquitinyl-[acceptor protein]-L-lysine.</text>
        <dbReference type="EC" id="2.3.2.26"/>
    </reaction>
</comment>
<dbReference type="Gene3D" id="3.30.2160.10">
    <property type="entry name" value="Hect, E3 ligase catalytic domain"/>
    <property type="match status" value="1"/>
</dbReference>
<comment type="pathway">
    <text evidence="2">Protein modification; protein ubiquitination.</text>
</comment>
<dbReference type="GO" id="GO:0061630">
    <property type="term" value="F:ubiquitin protein ligase activity"/>
    <property type="evidence" value="ECO:0007669"/>
    <property type="project" value="UniProtKB-EC"/>
</dbReference>
<evidence type="ECO:0000256" key="8">
    <source>
        <dbReference type="ARBA" id="ARBA00022833"/>
    </source>
</evidence>
<dbReference type="PROSITE" id="PS50237">
    <property type="entry name" value="HECT"/>
    <property type="match status" value="1"/>
</dbReference>
<dbReference type="RefSeq" id="XP_024571893.1">
    <property type="nucleotide sequence ID" value="XM_024725137.1"/>
</dbReference>
<feature type="domain" description="RanBP2-type" evidence="12">
    <location>
        <begin position="65"/>
        <end position="94"/>
    </location>
</feature>
<evidence type="ECO:0000256" key="2">
    <source>
        <dbReference type="ARBA" id="ARBA00004906"/>
    </source>
</evidence>
<keyword evidence="8" id="KW-0862">Zinc</keyword>
<dbReference type="GO" id="GO:0006511">
    <property type="term" value="P:ubiquitin-dependent protein catabolic process"/>
    <property type="evidence" value="ECO:0007669"/>
    <property type="project" value="TreeGrafter"/>
</dbReference>
<dbReference type="Gene3D" id="3.90.1750.10">
    <property type="entry name" value="Hect, E3 ligase catalytic domains"/>
    <property type="match status" value="1"/>
</dbReference>
<evidence type="ECO:0000256" key="1">
    <source>
        <dbReference type="ARBA" id="ARBA00000885"/>
    </source>
</evidence>
<evidence type="ECO:0000256" key="11">
    <source>
        <dbReference type="SAM" id="Phobius"/>
    </source>
</evidence>
<evidence type="ECO:0000313" key="14">
    <source>
        <dbReference type="EMBL" id="CEG35524.1"/>
    </source>
</evidence>
<dbReference type="Pfam" id="PF00632">
    <property type="entry name" value="HECT"/>
    <property type="match status" value="1"/>
</dbReference>
<dbReference type="InterPro" id="IPR000569">
    <property type="entry name" value="HECT_dom"/>
</dbReference>
<dbReference type="PROSITE" id="PS50199">
    <property type="entry name" value="ZF_RANBP2_2"/>
    <property type="match status" value="1"/>
</dbReference>
<dbReference type="STRING" id="4781.A0A0P1A5X2"/>
<dbReference type="AlphaFoldDB" id="A0A0P1A5X2"/>
<keyword evidence="5" id="KW-0479">Metal-binding</keyword>
<keyword evidence="7 9" id="KW-0833">Ubl conjugation pathway</keyword>
<protein>
    <recommendedName>
        <fullName evidence="3">HECT-type E3 ubiquitin transferase</fullName>
        <ecNumber evidence="3">2.3.2.26</ecNumber>
    </recommendedName>
</protein>
<dbReference type="Gene3D" id="2.30.30.380">
    <property type="entry name" value="Zn-finger domain of Sec23/24"/>
    <property type="match status" value="1"/>
</dbReference>
<keyword evidence="4" id="KW-0808">Transferase</keyword>
<accession>A0A0P1A5X2</accession>
<evidence type="ECO:0000256" key="6">
    <source>
        <dbReference type="ARBA" id="ARBA00022771"/>
    </source>
</evidence>
<dbReference type="FunFam" id="3.30.2410.10:FF:000009">
    <property type="entry name" value="Probable E3 ubiquitin-protein ligase HECTD2"/>
    <property type="match status" value="1"/>
</dbReference>
<keyword evidence="15" id="KW-1185">Reference proteome</keyword>
<evidence type="ECO:0000256" key="4">
    <source>
        <dbReference type="ARBA" id="ARBA00022679"/>
    </source>
</evidence>
<evidence type="ECO:0000313" key="15">
    <source>
        <dbReference type="Proteomes" id="UP000054928"/>
    </source>
</evidence>
<name>A0A0P1A5X2_PLAHL</name>
<keyword evidence="11" id="KW-0812">Transmembrane</keyword>
<dbReference type="GO" id="GO:0008270">
    <property type="term" value="F:zinc ion binding"/>
    <property type="evidence" value="ECO:0007669"/>
    <property type="project" value="UniProtKB-KW"/>
</dbReference>
<keyword evidence="11" id="KW-1133">Transmembrane helix</keyword>
<proteinExistence type="predicted"/>
<dbReference type="PANTHER" id="PTHR11254">
    <property type="entry name" value="HECT DOMAIN UBIQUITIN-PROTEIN LIGASE"/>
    <property type="match status" value="1"/>
</dbReference>
<evidence type="ECO:0000256" key="3">
    <source>
        <dbReference type="ARBA" id="ARBA00012485"/>
    </source>
</evidence>
<evidence type="ECO:0000256" key="10">
    <source>
        <dbReference type="PROSITE-ProRule" id="PRU00322"/>
    </source>
</evidence>
<feature type="domain" description="HECT" evidence="13">
    <location>
        <begin position="299"/>
        <end position="638"/>
    </location>
</feature>
<dbReference type="OrthoDB" id="8068875at2759"/>
<keyword evidence="6 10" id="KW-0863">Zinc-finger</keyword>
<feature type="active site" description="Glycyl thioester intermediate" evidence="9">
    <location>
        <position position="605"/>
    </location>
</feature>
<dbReference type="EC" id="2.3.2.26" evidence="3"/>
<sequence>MESDNSMSVLLPMVSMMLLLVFGGGLWFLRTRNQFQSASESFLARMLLQDQETITRLDIERGEAQAERWKCSVCEFSNAMDRPSCMLCGTKNSKREDLRLKQSIAGRDERVSSAGSITMLTRPSLVAQRSSVLSAGSRQSLRPLRLSTLNPRQKYARRRKEWVRCLGEDGDSAFWTRADAAAAARRLTVVSGATASGRVSTGFVTHMVRRSSMMGDLGRLTFADASQLDAAVTISGYKLTARELALLDRVSRLAFPKKYAWFLERMGALLRPWEEGRIKLRVKREHILVESMEQLLGIQPEHIHFPLRIEFVGEAGIDAGGLQREWFSILFGRLLDDELGLFMTCHRHTQAVAINPHSEDCTADHLLYFRGIGRLLGRALLEGQTMQARLCLPMLKHFLGTPITFSDLQYVDPEVYTSMVWMRDNDGVDALELTFCVTELRADDEVVTIDLVPEGRDKPVTDANKLEFLHLKLRYLMLDRYAPQLQALSLGLFEIIPQEALLVFDYQELELVLCGLPEIDMVDWKSNTVVAPSFSDAPQVVDWFWDILQRFTEDERARFLQFSTGSSRVPVQGFKGLTSYDGRICPFSLRPLPNQIRGFPKVHTCFNRVELPLYTSKTEMETALYAVLDMEWTEFSEE</sequence>
<dbReference type="GO" id="GO:0016567">
    <property type="term" value="P:protein ubiquitination"/>
    <property type="evidence" value="ECO:0007669"/>
    <property type="project" value="TreeGrafter"/>
</dbReference>
<dbReference type="InterPro" id="IPR001876">
    <property type="entry name" value="Znf_RanBP2"/>
</dbReference>
<dbReference type="GO" id="GO:0005737">
    <property type="term" value="C:cytoplasm"/>
    <property type="evidence" value="ECO:0007669"/>
    <property type="project" value="TreeGrafter"/>
</dbReference>
<dbReference type="FunFam" id="3.30.2160.10:FF:000001">
    <property type="entry name" value="E3 ubiquitin-protein ligase NEDD4-like"/>
    <property type="match status" value="1"/>
</dbReference>
<evidence type="ECO:0000256" key="5">
    <source>
        <dbReference type="ARBA" id="ARBA00022723"/>
    </source>
</evidence>
<dbReference type="InterPro" id="IPR050409">
    <property type="entry name" value="E3_ubiq-protein_ligase"/>
</dbReference>
<dbReference type="OMA" id="AWFLERM"/>
<dbReference type="PROSITE" id="PS01358">
    <property type="entry name" value="ZF_RANBP2_1"/>
    <property type="match status" value="1"/>
</dbReference>
<dbReference type="EMBL" id="CCYD01000053">
    <property type="protein sequence ID" value="CEG35524.1"/>
    <property type="molecule type" value="Genomic_DNA"/>
</dbReference>
<dbReference type="GeneID" id="36406456"/>
<evidence type="ECO:0000256" key="7">
    <source>
        <dbReference type="ARBA" id="ARBA00022786"/>
    </source>
</evidence>
<organism evidence="14 15">
    <name type="scientific">Plasmopara halstedii</name>
    <name type="common">Downy mildew of sunflower</name>
    <dbReference type="NCBI Taxonomy" id="4781"/>
    <lineage>
        <taxon>Eukaryota</taxon>
        <taxon>Sar</taxon>
        <taxon>Stramenopiles</taxon>
        <taxon>Oomycota</taxon>
        <taxon>Peronosporomycetes</taxon>
        <taxon>Peronosporales</taxon>
        <taxon>Peronosporaceae</taxon>
        <taxon>Plasmopara</taxon>
    </lineage>
</organism>
<feature type="transmembrane region" description="Helical" evidence="11">
    <location>
        <begin position="6"/>
        <end position="29"/>
    </location>
</feature>
<evidence type="ECO:0000256" key="9">
    <source>
        <dbReference type="PROSITE-ProRule" id="PRU00104"/>
    </source>
</evidence>
<evidence type="ECO:0000259" key="13">
    <source>
        <dbReference type="PROSITE" id="PS50237"/>
    </source>
</evidence>
<dbReference type="SUPFAM" id="SSF56204">
    <property type="entry name" value="Hect, E3 ligase catalytic domain"/>
    <property type="match status" value="1"/>
</dbReference>
<dbReference type="PANTHER" id="PTHR11254:SF440">
    <property type="entry name" value="E3 UBIQUITIN-PROTEIN LIGASE NEDD-4"/>
    <property type="match status" value="1"/>
</dbReference>